<dbReference type="Gene3D" id="3.40.1090.10">
    <property type="entry name" value="Cytosolic phospholipase A2 catalytic domain"/>
    <property type="match status" value="2"/>
</dbReference>
<dbReference type="InterPro" id="IPR050301">
    <property type="entry name" value="NTE"/>
</dbReference>
<protein>
    <submittedName>
        <fullName evidence="6">Phospholipase</fullName>
    </submittedName>
</protein>
<feature type="active site" description="Nucleophile" evidence="4">
    <location>
        <position position="43"/>
    </location>
</feature>
<evidence type="ECO:0000259" key="5">
    <source>
        <dbReference type="PROSITE" id="PS51635"/>
    </source>
</evidence>
<name>A0ABR4YJW6_9BACT</name>
<dbReference type="SUPFAM" id="SSF52151">
    <property type="entry name" value="FabD/lysophospholipase-like"/>
    <property type="match status" value="1"/>
</dbReference>
<evidence type="ECO:0000256" key="4">
    <source>
        <dbReference type="PROSITE-ProRule" id="PRU01161"/>
    </source>
</evidence>
<evidence type="ECO:0000313" key="6">
    <source>
        <dbReference type="EMBL" id="KHE41986.1"/>
    </source>
</evidence>
<keyword evidence="3 4" id="KW-0443">Lipid metabolism</keyword>
<feature type="active site" description="Proton acceptor" evidence="4">
    <location>
        <position position="155"/>
    </location>
</feature>
<accession>A0ABR4YJW6</accession>
<keyword evidence="1 4" id="KW-0378">Hydrolase</keyword>
<dbReference type="PANTHER" id="PTHR14226">
    <property type="entry name" value="NEUROPATHY TARGET ESTERASE/SWISS CHEESE D.MELANOGASTER"/>
    <property type="match status" value="1"/>
</dbReference>
<feature type="short sequence motif" description="GXSXG" evidence="4">
    <location>
        <begin position="41"/>
        <end position="45"/>
    </location>
</feature>
<gene>
    <name evidence="6" type="ORF">LG35_07030</name>
</gene>
<dbReference type="RefSeq" id="WP_022063753.1">
    <property type="nucleotide sequence ID" value="NZ_JRGF01000007.1"/>
</dbReference>
<evidence type="ECO:0000256" key="3">
    <source>
        <dbReference type="ARBA" id="ARBA00023098"/>
    </source>
</evidence>
<dbReference type="Proteomes" id="UP000030889">
    <property type="component" value="Unassembled WGS sequence"/>
</dbReference>
<dbReference type="CDD" id="cd07205">
    <property type="entry name" value="Pat_PNPLA6_PNPLA7_NTE1_like"/>
    <property type="match status" value="1"/>
</dbReference>
<evidence type="ECO:0000256" key="2">
    <source>
        <dbReference type="ARBA" id="ARBA00022963"/>
    </source>
</evidence>
<feature type="short sequence motif" description="DGA/G" evidence="4">
    <location>
        <begin position="155"/>
        <end position="157"/>
    </location>
</feature>
<keyword evidence="7" id="KW-1185">Reference proteome</keyword>
<evidence type="ECO:0000313" key="7">
    <source>
        <dbReference type="Proteomes" id="UP000030889"/>
    </source>
</evidence>
<dbReference type="InterPro" id="IPR002641">
    <property type="entry name" value="PNPLA_dom"/>
</dbReference>
<dbReference type="EMBL" id="JRGF01000007">
    <property type="protein sequence ID" value="KHE41986.1"/>
    <property type="molecule type" value="Genomic_DNA"/>
</dbReference>
<dbReference type="Pfam" id="PF01734">
    <property type="entry name" value="Patatin"/>
    <property type="match status" value="1"/>
</dbReference>
<reference evidence="6 7" key="1">
    <citation type="submission" date="2014-09" db="EMBL/GenBank/DDBJ databases">
        <title>Alistipes sp. 627, sp. nov., a novel member of the family Rikenellaceae isolated from human faeces.</title>
        <authorList>
            <person name="Shkoporov A.N."/>
            <person name="Chaplin A.V."/>
            <person name="Motuzova O.V."/>
            <person name="Kafarskaia L.I."/>
            <person name="Khokhlova E.V."/>
            <person name="Efimov B.A."/>
        </authorList>
    </citation>
    <scope>NUCLEOTIDE SEQUENCE [LARGE SCALE GENOMIC DNA]</scope>
    <source>
        <strain evidence="6 7">627</strain>
    </source>
</reference>
<comment type="caution">
    <text evidence="6">The sequence shown here is derived from an EMBL/GenBank/DDBJ whole genome shotgun (WGS) entry which is preliminary data.</text>
</comment>
<keyword evidence="2 4" id="KW-0442">Lipid degradation</keyword>
<feature type="domain" description="PNPLA" evidence="5">
    <location>
        <begin position="10"/>
        <end position="168"/>
    </location>
</feature>
<sequence>MTDECYGTGFALSGGFVKGYAHLGALQALFEYGIRPEIIAGVSIGAVAGVFIADGKRPEEVLELFMSREFRSFTGFTRSRGGFMNLDNFYGFLRDTLSVGRIEELSLPLAVTATNLDTGRSVHFREGEIAPRIAASCCVPGLFTPIEIEGDHYVDGGVLMNLPVSVIRGRCEKVVAVNLSKIVPDRDYRHNVFGILMRTYHLMSHCNVIHDRRNADILIEPDGLSIYGNTQLDKGREIFDIGYEAARKVIEQVKDIVYPRSGEA</sequence>
<dbReference type="PROSITE" id="PS51635">
    <property type="entry name" value="PNPLA"/>
    <property type="match status" value="1"/>
</dbReference>
<evidence type="ECO:0000256" key="1">
    <source>
        <dbReference type="ARBA" id="ARBA00022801"/>
    </source>
</evidence>
<proteinExistence type="predicted"/>
<comment type="caution">
    <text evidence="4">Lacks conserved residue(s) required for the propagation of feature annotation.</text>
</comment>
<dbReference type="InterPro" id="IPR016035">
    <property type="entry name" value="Acyl_Trfase/lysoPLipase"/>
</dbReference>
<organism evidence="6 7">
    <name type="scientific">Alistipes inops</name>
    <dbReference type="NCBI Taxonomy" id="1501391"/>
    <lineage>
        <taxon>Bacteria</taxon>
        <taxon>Pseudomonadati</taxon>
        <taxon>Bacteroidota</taxon>
        <taxon>Bacteroidia</taxon>
        <taxon>Bacteroidales</taxon>
        <taxon>Rikenellaceae</taxon>
        <taxon>Alistipes</taxon>
    </lineage>
</organism>
<dbReference type="PANTHER" id="PTHR14226:SF78">
    <property type="entry name" value="SLR0060 PROTEIN"/>
    <property type="match status" value="1"/>
</dbReference>